<dbReference type="EMBL" id="KB743589">
    <property type="protein sequence ID" value="EOA97882.1"/>
    <property type="molecule type" value="Genomic_DNA"/>
</dbReference>
<gene>
    <name evidence="2" type="ORF">Anapl_18103</name>
</gene>
<evidence type="ECO:0000313" key="3">
    <source>
        <dbReference type="Proteomes" id="UP000296049"/>
    </source>
</evidence>
<evidence type="ECO:0000313" key="2">
    <source>
        <dbReference type="EMBL" id="EOA97882.1"/>
    </source>
</evidence>
<dbReference type="Proteomes" id="UP000296049">
    <property type="component" value="Unassembled WGS sequence"/>
</dbReference>
<sequence length="355" mass="39109">MQRNQSSSSVPHVRQSTCRNLQEDGVAWFEVPNYSPELVCQYQYQILADCKSCIKIYPSSFWSFVKTTEASLFKVKEDISLRHCRKFSTGGVTVRCQSDRSAKGISQYWQRPDDQGTLRTQLPKADMVTLEHQGHLIYLVLSMVKECFSEHPTTILYLENHVYQTYAQRFPATDKVQPPHSMVPFQDNVDVATEILLGDSPVLLGSCTKGSQQCIRSSDPSAQSPQCLQLHLALAKHIVAFNHRLASAPGGTSSFALAKAGPPEGKQIKGLEARGHRSSGDQRPAQHSPASGGHSAYRSLPGLGPAALKSGLVSQQHEKCFAGDTLRMTAVTKQSFCSCRQLKYQQAVVQLLTGA</sequence>
<accession>R0LCB1</accession>
<reference evidence="2" key="1">
    <citation type="submission" date="2010-04" db="EMBL/GenBank/DDBJ databases">
        <title>The genome sequence and transcriptome of duck provide insight into the interaction host.</title>
        <authorList>
            <person name="Li N."/>
        </authorList>
    </citation>
    <scope>NUCLEOTIDE SEQUENCE</scope>
</reference>
<dbReference type="AlphaFoldDB" id="R0LCB1"/>
<proteinExistence type="predicted"/>
<feature type="region of interest" description="Disordered" evidence="1">
    <location>
        <begin position="273"/>
        <end position="299"/>
    </location>
</feature>
<evidence type="ECO:0000256" key="1">
    <source>
        <dbReference type="SAM" id="MobiDB-lite"/>
    </source>
</evidence>
<name>R0LCB1_ANAPL</name>
<organism evidence="2 3">
    <name type="scientific">Anas platyrhynchos</name>
    <name type="common">Mallard</name>
    <name type="synonym">Anas boschas</name>
    <dbReference type="NCBI Taxonomy" id="8839"/>
    <lineage>
        <taxon>Eukaryota</taxon>
        <taxon>Metazoa</taxon>
        <taxon>Chordata</taxon>
        <taxon>Craniata</taxon>
        <taxon>Vertebrata</taxon>
        <taxon>Euteleostomi</taxon>
        <taxon>Archelosauria</taxon>
        <taxon>Archosauria</taxon>
        <taxon>Dinosauria</taxon>
        <taxon>Saurischia</taxon>
        <taxon>Theropoda</taxon>
        <taxon>Coelurosauria</taxon>
        <taxon>Aves</taxon>
        <taxon>Neognathae</taxon>
        <taxon>Galloanserae</taxon>
        <taxon>Anseriformes</taxon>
        <taxon>Anatidae</taxon>
        <taxon>Anatinae</taxon>
        <taxon>Anas</taxon>
    </lineage>
</organism>
<keyword evidence="3" id="KW-1185">Reference proteome</keyword>
<protein>
    <submittedName>
        <fullName evidence="2">Uncharacterized protein</fullName>
    </submittedName>
</protein>